<dbReference type="EMBL" id="LCIY01000038">
    <property type="protein sequence ID" value="KKT65687.1"/>
    <property type="molecule type" value="Genomic_DNA"/>
</dbReference>
<comment type="caution">
    <text evidence="2">The sequence shown here is derived from an EMBL/GenBank/DDBJ whole genome shotgun (WGS) entry which is preliminary data.</text>
</comment>
<organism evidence="2 3">
    <name type="scientific">Candidatus Woesebacteria bacterium GW2011_GWA2_44_33</name>
    <dbReference type="NCBI Taxonomy" id="1618564"/>
    <lineage>
        <taxon>Bacteria</taxon>
        <taxon>Candidatus Woeseibacteriota</taxon>
    </lineage>
</organism>
<proteinExistence type="predicted"/>
<dbReference type="Proteomes" id="UP000034826">
    <property type="component" value="Unassembled WGS sequence"/>
</dbReference>
<feature type="transmembrane region" description="Helical" evidence="1">
    <location>
        <begin position="12"/>
        <end position="31"/>
    </location>
</feature>
<evidence type="ECO:0000313" key="3">
    <source>
        <dbReference type="Proteomes" id="UP000034826"/>
    </source>
</evidence>
<keyword evidence="1" id="KW-0472">Membrane</keyword>
<keyword evidence="1" id="KW-0812">Transmembrane</keyword>
<evidence type="ECO:0000256" key="1">
    <source>
        <dbReference type="SAM" id="Phobius"/>
    </source>
</evidence>
<name>A0A0G1LAJ2_9BACT</name>
<dbReference type="AlphaFoldDB" id="A0A0G1LAJ2"/>
<reference evidence="2 3" key="1">
    <citation type="journal article" date="2015" name="Nature">
        <title>rRNA introns, odd ribosomes, and small enigmatic genomes across a large radiation of phyla.</title>
        <authorList>
            <person name="Brown C.T."/>
            <person name="Hug L.A."/>
            <person name="Thomas B.C."/>
            <person name="Sharon I."/>
            <person name="Castelle C.J."/>
            <person name="Singh A."/>
            <person name="Wilkins M.J."/>
            <person name="Williams K.H."/>
            <person name="Banfield J.F."/>
        </authorList>
    </citation>
    <scope>NUCLEOTIDE SEQUENCE [LARGE SCALE GENOMIC DNA]</scope>
</reference>
<evidence type="ECO:0000313" key="2">
    <source>
        <dbReference type="EMBL" id="KKT65687.1"/>
    </source>
</evidence>
<accession>A0A0G1LAJ2</accession>
<gene>
    <name evidence="2" type="ORF">UW60_C0038G0002</name>
</gene>
<protein>
    <submittedName>
        <fullName evidence="2">Uncharacterized protein</fullName>
    </submittedName>
</protein>
<keyword evidence="1" id="KW-1133">Transmembrane helix</keyword>
<sequence>MKKFFQNFDKYLKIYLLLSVIFLSLSFFLLYQKVNKIAELSGTNMASLTVGERSQPPFRTEDSCGDTCKSEIQRAVGEAVATLSGKPQVTTRVTTAPTEKKTSYISLSGPITTTSTAWVDASGVEVYVDLTNDYSKDATVSWEATLSVANGNGQAFARLFDVTHGIAVNGSEISLTNNATPTLVSSGNLSLWSGKNLYRVQLKSLNSFVVTFASGRIKIVY</sequence>